<comment type="caution">
    <text evidence="2">The sequence shown here is derived from an EMBL/GenBank/DDBJ whole genome shotgun (WGS) entry which is preliminary data.</text>
</comment>
<dbReference type="Proteomes" id="UP001595833">
    <property type="component" value="Unassembled WGS sequence"/>
</dbReference>
<dbReference type="InterPro" id="IPR011990">
    <property type="entry name" value="TPR-like_helical_dom_sf"/>
</dbReference>
<protein>
    <submittedName>
        <fullName evidence="2">Uncharacterized protein</fullName>
    </submittedName>
</protein>
<feature type="compositionally biased region" description="Low complexity" evidence="1">
    <location>
        <begin position="632"/>
        <end position="650"/>
    </location>
</feature>
<evidence type="ECO:0000313" key="2">
    <source>
        <dbReference type="EMBL" id="MFC5055756.1"/>
    </source>
</evidence>
<proteinExistence type="predicted"/>
<feature type="region of interest" description="Disordered" evidence="1">
    <location>
        <begin position="629"/>
        <end position="651"/>
    </location>
</feature>
<dbReference type="SUPFAM" id="SSF48452">
    <property type="entry name" value="TPR-like"/>
    <property type="match status" value="1"/>
</dbReference>
<evidence type="ECO:0000256" key="1">
    <source>
        <dbReference type="SAM" id="MobiDB-lite"/>
    </source>
</evidence>
<dbReference type="InterPro" id="IPR019734">
    <property type="entry name" value="TPR_rpt"/>
</dbReference>
<feature type="region of interest" description="Disordered" evidence="1">
    <location>
        <begin position="979"/>
        <end position="1033"/>
    </location>
</feature>
<sequence>MSGRPGAGGEVALPYRIDRALADLAAAGADPVGRAVASRRLAEVLFAAGRPEQAQAHLGHAHRIRPHRDPAARGVRLLASACGPAGDDPQAEAPGVVDGPWRDAVAAPTVRRRRARGGARRSGADTLAAPLPTAADLRLDPDTRRALADAETCLRQLRAAAARSGVPGLAEAVLVRDARAAAYLDDTHLALRELLVAAVPGATDACPDALRYLRAARTLHHPGRAGGAGRFATLVGQVAARLAGHPTGTVRLPAEIRRALPRLAGWVEGAQDIPVLVRLAVAYRRLHTLPLPSAAALARLYLTAALGRPHGPGHVPAMSVWIAADPAGHHHQVATATDVGFAAHLAAGLVHACTVEHTLIDNLAATAADLIDRHPDHDPDTRGLLRTMAAGPVVDRAVLEQRAGGDALRARRVLAGLRNHGLVVDLDDHTSDGSDADTGVPGGHRYAYPSALALLAAPHPPPPDGDDLATRPASATTLSAVAAPTAAVVPTVPAATSRDAWLAGYRSTGRWHRVVDLAWDSMHTATDDLDRARAWVRLGRALSEAGRPADALEPARQACTLLRADHVGSPTRGRELAEALLLLSAAHRAHDEPSRAARALHDALALLVDHDEDAAEQVRGLLRALRRDSAVPAPTGTTPTPAGTPAAGPPRSTAVAAWRERRWHDDTVRELGAALDALRGLDRVARHSPLGPALARSARLRELRAGAHLDGAHWALCEVLLHTHTRTDRPTRTCLLDRYLHADAAAHDGPADFDAESLHQVSLAFSEHATATRYLATLAGIVRARRVQRLLDWTAADTGPPAVAKVILGHLHLATTGPRRPGDPVLARAYLGMDLRRLGLLREPWLPLSTWIDRHHRAYRRHLRHAHHTGDVEPFVAFLAAGITRTCRHEARLIDAMNTTWQQLCRALPGHRTQLRERAVADILACPAHTGHSLARHIATTPTAAGKNLQTFVHAGLVVPHGTTTGGRPAFVNPTALRLLTDPPADSNNPDTGRDTPAPTAAGRPAARRTPRSTGLDAGAAPIATELGRRRRR</sequence>
<dbReference type="SUPFAM" id="SSF140931">
    <property type="entry name" value="Fic-like"/>
    <property type="match status" value="1"/>
</dbReference>
<dbReference type="RefSeq" id="WP_344041794.1">
    <property type="nucleotide sequence ID" value="NZ_BAAAKE010000030.1"/>
</dbReference>
<evidence type="ECO:0000313" key="3">
    <source>
        <dbReference type="Proteomes" id="UP001595833"/>
    </source>
</evidence>
<dbReference type="EMBL" id="JBHSJB010000017">
    <property type="protein sequence ID" value="MFC5055756.1"/>
    <property type="molecule type" value="Genomic_DNA"/>
</dbReference>
<dbReference type="InterPro" id="IPR036597">
    <property type="entry name" value="Fido-like_dom_sf"/>
</dbReference>
<keyword evidence="3" id="KW-1185">Reference proteome</keyword>
<gene>
    <name evidence="2" type="ORF">ACFPFM_18585</name>
</gene>
<organism evidence="2 3">
    <name type="scientific">Saccharothrix xinjiangensis</name>
    <dbReference type="NCBI Taxonomy" id="204798"/>
    <lineage>
        <taxon>Bacteria</taxon>
        <taxon>Bacillati</taxon>
        <taxon>Actinomycetota</taxon>
        <taxon>Actinomycetes</taxon>
        <taxon>Pseudonocardiales</taxon>
        <taxon>Pseudonocardiaceae</taxon>
        <taxon>Saccharothrix</taxon>
    </lineage>
</organism>
<reference evidence="3" key="1">
    <citation type="journal article" date="2019" name="Int. J. Syst. Evol. Microbiol.">
        <title>The Global Catalogue of Microorganisms (GCM) 10K type strain sequencing project: providing services to taxonomists for standard genome sequencing and annotation.</title>
        <authorList>
            <consortium name="The Broad Institute Genomics Platform"/>
            <consortium name="The Broad Institute Genome Sequencing Center for Infectious Disease"/>
            <person name="Wu L."/>
            <person name="Ma J."/>
        </authorList>
    </citation>
    <scope>NUCLEOTIDE SEQUENCE [LARGE SCALE GENOMIC DNA]</scope>
    <source>
        <strain evidence="3">KCTC 12848</strain>
    </source>
</reference>
<dbReference type="Gene3D" id="1.25.40.10">
    <property type="entry name" value="Tetratricopeptide repeat domain"/>
    <property type="match status" value="1"/>
</dbReference>
<accession>A0ABV9XZQ5</accession>
<feature type="compositionally biased region" description="Low complexity" evidence="1">
    <location>
        <begin position="996"/>
        <end position="1005"/>
    </location>
</feature>
<dbReference type="SMART" id="SM00028">
    <property type="entry name" value="TPR"/>
    <property type="match status" value="3"/>
</dbReference>
<name>A0ABV9XZQ5_9PSEU</name>